<dbReference type="EMBL" id="JASNVW010000002">
    <property type="protein sequence ID" value="MDK6028618.1"/>
    <property type="molecule type" value="Genomic_DNA"/>
</dbReference>
<protein>
    <recommendedName>
        <fullName evidence="3">Peptidase MA-like domain-containing protein</fullName>
    </recommendedName>
</protein>
<dbReference type="AlphaFoldDB" id="A0ABD4Z6S3"/>
<organism evidence="1 2">
    <name type="scientific">Ignisphaera cupida</name>
    <dbReference type="NCBI Taxonomy" id="3050454"/>
    <lineage>
        <taxon>Archaea</taxon>
        <taxon>Thermoproteota</taxon>
        <taxon>Thermoprotei</taxon>
        <taxon>Desulfurococcales</taxon>
        <taxon>Desulfurococcaceae</taxon>
        <taxon>Ignisphaera</taxon>
    </lineage>
</organism>
<keyword evidence="2" id="KW-1185">Reference proteome</keyword>
<gene>
    <name evidence="1" type="ORF">QPL79_04525</name>
</gene>
<evidence type="ECO:0008006" key="3">
    <source>
        <dbReference type="Google" id="ProtNLM"/>
    </source>
</evidence>
<evidence type="ECO:0000313" key="1">
    <source>
        <dbReference type="EMBL" id="MDK6028618.1"/>
    </source>
</evidence>
<dbReference type="Proteomes" id="UP001529235">
    <property type="component" value="Unassembled WGS sequence"/>
</dbReference>
<comment type="caution">
    <text evidence="1">The sequence shown here is derived from an EMBL/GenBank/DDBJ whole genome shotgun (WGS) entry which is preliminary data.</text>
</comment>
<accession>A0ABD4Z6S3</accession>
<name>A0ABD4Z6S3_9CREN</name>
<evidence type="ECO:0000313" key="2">
    <source>
        <dbReference type="Proteomes" id="UP001529235"/>
    </source>
</evidence>
<dbReference type="RefSeq" id="WP_285273595.1">
    <property type="nucleotide sequence ID" value="NZ_JASNVW010000002.1"/>
</dbReference>
<sequence length="254" mass="29483">MVLVKIFKVGFVPNNFIEYVENLIKDFYESVNADVDYVEVYVYKNSVSKRSFLLREGLELGVMVLGDYIVSHDAWRGWPRIHIDYELCENLSREYLDALLIHEATHSILHGSIAYYLISFSKELVEKFGLEKASEIVYLASTIVKDLDVHRFLLEKNMDEHIEKYFEYSIKELVEKAECINYVDILNMLKILAPCVFIKCDIDKISLSEECKQIFSRFAELAPKLNSLCKNDLSCKVNTLINRIITPQNSLKIS</sequence>
<reference evidence="1 2" key="1">
    <citation type="submission" date="2023-05" db="EMBL/GenBank/DDBJ databases">
        <title>A new hyperthermophilic archaea 'Ignisphaera cupida' sp. nov. and description of the family 'Ignisphaeraceae' fam. nov.</title>
        <authorList>
            <person name="Podosokorskaya O.A."/>
            <person name="Elcheninov A.G."/>
            <person name="Klukina A."/>
            <person name="Merkel A.Y."/>
        </authorList>
    </citation>
    <scope>NUCLEOTIDE SEQUENCE [LARGE SCALE GENOMIC DNA]</scope>
    <source>
        <strain evidence="1 2">4213-co</strain>
    </source>
</reference>
<proteinExistence type="predicted"/>